<evidence type="ECO:0000313" key="2">
    <source>
        <dbReference type="Proteomes" id="UP000287972"/>
    </source>
</evidence>
<dbReference type="EMBL" id="NKCL01000307">
    <property type="protein sequence ID" value="RSL76224.1"/>
    <property type="molecule type" value="Genomic_DNA"/>
</dbReference>
<accession>A0A428RFC7</accession>
<sequence>MIIPLLRRVFSLLDVRPTKHLDRPQSGPCQYKTPPLSSTSLTPCLSINCRQPSLAHRRAVHICLTPESPARIFAAAPSFLAKQLLINDLPELIGRRVILPPHTCLSTLLPVSGPNSGRPKLELESNGSTVGL</sequence>
<reference evidence="1 2" key="1">
    <citation type="submission" date="2017-06" db="EMBL/GenBank/DDBJ databases">
        <title>Comparative genomic analysis of Ambrosia Fusariam Clade fungi.</title>
        <authorList>
            <person name="Stajich J.E."/>
            <person name="Carrillo J."/>
            <person name="Kijimoto T."/>
            <person name="Eskalen A."/>
            <person name="O'Donnell K."/>
            <person name="Kasson M."/>
        </authorList>
    </citation>
    <scope>NUCLEOTIDE SEQUENCE [LARGE SCALE GENOMIC DNA]</scope>
    <source>
        <strain evidence="1 2">NRRL62606</strain>
    </source>
</reference>
<organism evidence="1 2">
    <name type="scientific">Fusarium floridanum</name>
    <dbReference type="NCBI Taxonomy" id="1325733"/>
    <lineage>
        <taxon>Eukaryota</taxon>
        <taxon>Fungi</taxon>
        <taxon>Dikarya</taxon>
        <taxon>Ascomycota</taxon>
        <taxon>Pezizomycotina</taxon>
        <taxon>Sordariomycetes</taxon>
        <taxon>Hypocreomycetidae</taxon>
        <taxon>Hypocreales</taxon>
        <taxon>Nectriaceae</taxon>
        <taxon>Fusarium</taxon>
        <taxon>Fusarium solani species complex</taxon>
    </lineage>
</organism>
<gene>
    <name evidence="1" type="ORF">CEP51_010157</name>
</gene>
<dbReference type="AlphaFoldDB" id="A0A428RFC7"/>
<keyword evidence="2" id="KW-1185">Reference proteome</keyword>
<proteinExistence type="predicted"/>
<protein>
    <submittedName>
        <fullName evidence="1">Uncharacterized protein</fullName>
    </submittedName>
</protein>
<name>A0A428RFC7_9HYPO</name>
<comment type="caution">
    <text evidence="1">The sequence shown here is derived from an EMBL/GenBank/DDBJ whole genome shotgun (WGS) entry which is preliminary data.</text>
</comment>
<evidence type="ECO:0000313" key="1">
    <source>
        <dbReference type="EMBL" id="RSL76224.1"/>
    </source>
</evidence>
<dbReference type="Proteomes" id="UP000287972">
    <property type="component" value="Unassembled WGS sequence"/>
</dbReference>